<comment type="caution">
    <text evidence="6">Lacks conserved residue(s) required for the propagation of feature annotation.</text>
</comment>
<dbReference type="Gene3D" id="1.10.10.10">
    <property type="entry name" value="Winged helix-like DNA-binding domain superfamily/Winged helix DNA-binding domain"/>
    <property type="match status" value="1"/>
</dbReference>
<dbReference type="GO" id="GO:0016740">
    <property type="term" value="F:transferase activity"/>
    <property type="evidence" value="ECO:0007669"/>
    <property type="project" value="UniProtKB-ARBA"/>
</dbReference>
<dbReference type="EC" id="6.3.4.15" evidence="6"/>
<dbReference type="STRING" id="1236976.JCM16418_3214"/>
<protein>
    <recommendedName>
        <fullName evidence="6">Bifunctional ligase/repressor BirA</fullName>
    </recommendedName>
    <alternativeName>
        <fullName evidence="6">Biotin--[acetyl-CoA-carboxylase] ligase</fullName>
        <ecNumber evidence="6">6.3.4.15</ecNumber>
    </alternativeName>
    <alternativeName>
        <fullName evidence="6">Biotin--protein ligase</fullName>
    </alternativeName>
    <alternativeName>
        <fullName evidence="6">Biotin-[acetyl-CoA carboxylase] synthetase</fullName>
    </alternativeName>
</protein>
<dbReference type="Pfam" id="PF03099">
    <property type="entry name" value="BPL_LplA_LipB"/>
    <property type="match status" value="1"/>
</dbReference>
<dbReference type="CDD" id="cd16442">
    <property type="entry name" value="BPL"/>
    <property type="match status" value="1"/>
</dbReference>
<dbReference type="InterPro" id="IPR045864">
    <property type="entry name" value="aa-tRNA-synth_II/BPL/LPL"/>
</dbReference>
<feature type="DNA-binding region" description="H-T-H motif" evidence="6">
    <location>
        <begin position="21"/>
        <end position="40"/>
    </location>
</feature>
<dbReference type="Gene3D" id="3.30.930.10">
    <property type="entry name" value="Bira Bifunctional Protein, Domain 2"/>
    <property type="match status" value="1"/>
</dbReference>
<dbReference type="SUPFAM" id="SSF55681">
    <property type="entry name" value="Class II aaRS and biotin synthetases"/>
    <property type="match status" value="1"/>
</dbReference>
<feature type="binding site" evidence="6">
    <location>
        <position position="187"/>
    </location>
    <ligand>
        <name>biotin</name>
        <dbReference type="ChEBI" id="CHEBI:57586"/>
    </ligand>
</feature>
<dbReference type="NCBIfam" id="TIGR00121">
    <property type="entry name" value="birA_ligase"/>
    <property type="match status" value="1"/>
</dbReference>
<evidence type="ECO:0000259" key="7">
    <source>
        <dbReference type="PROSITE" id="PS51733"/>
    </source>
</evidence>
<dbReference type="Gene3D" id="2.30.30.100">
    <property type="match status" value="1"/>
</dbReference>
<keyword evidence="4 6" id="KW-0238">DNA-binding</keyword>
<keyword evidence="6" id="KW-0805">Transcription regulation</keyword>
<dbReference type="CDD" id="cd00090">
    <property type="entry name" value="HTH_ARSR"/>
    <property type="match status" value="1"/>
</dbReference>
<comment type="caution">
    <text evidence="8">The sequence shown here is derived from an EMBL/GenBank/DDBJ whole genome shotgun (WGS) entry which is preliminary data.</text>
</comment>
<dbReference type="Proteomes" id="UP000019364">
    <property type="component" value="Unassembled WGS sequence"/>
</dbReference>
<evidence type="ECO:0000256" key="4">
    <source>
        <dbReference type="ARBA" id="ARBA00023125"/>
    </source>
</evidence>
<dbReference type="GO" id="GO:0006355">
    <property type="term" value="P:regulation of DNA-templated transcription"/>
    <property type="evidence" value="ECO:0007669"/>
    <property type="project" value="UniProtKB-UniRule"/>
</dbReference>
<comment type="catalytic activity">
    <reaction evidence="6">
        <text>biotin + L-lysyl-[protein] + ATP = N(6)-biotinyl-L-lysyl-[protein] + AMP + diphosphate + H(+)</text>
        <dbReference type="Rhea" id="RHEA:11756"/>
        <dbReference type="Rhea" id="RHEA-COMP:9752"/>
        <dbReference type="Rhea" id="RHEA-COMP:10505"/>
        <dbReference type="ChEBI" id="CHEBI:15378"/>
        <dbReference type="ChEBI" id="CHEBI:29969"/>
        <dbReference type="ChEBI" id="CHEBI:30616"/>
        <dbReference type="ChEBI" id="CHEBI:33019"/>
        <dbReference type="ChEBI" id="CHEBI:57586"/>
        <dbReference type="ChEBI" id="CHEBI:83144"/>
        <dbReference type="ChEBI" id="CHEBI:456215"/>
        <dbReference type="EC" id="6.3.4.15"/>
    </reaction>
</comment>
<dbReference type="SUPFAM" id="SSF46785">
    <property type="entry name" value="Winged helix' DNA-binding domain"/>
    <property type="match status" value="1"/>
</dbReference>
<dbReference type="InterPro" id="IPR036390">
    <property type="entry name" value="WH_DNA-bd_sf"/>
</dbReference>
<dbReference type="EMBL" id="BAVZ01000009">
    <property type="protein sequence ID" value="GAF09096.1"/>
    <property type="molecule type" value="Genomic_DNA"/>
</dbReference>
<dbReference type="HAMAP" id="MF_00978">
    <property type="entry name" value="Bifunct_BirA"/>
    <property type="match status" value="1"/>
</dbReference>
<evidence type="ECO:0000313" key="9">
    <source>
        <dbReference type="Proteomes" id="UP000019364"/>
    </source>
</evidence>
<dbReference type="Pfam" id="PF02237">
    <property type="entry name" value="BPL_C"/>
    <property type="match status" value="1"/>
</dbReference>
<dbReference type="InterPro" id="IPR011991">
    <property type="entry name" value="ArsR-like_HTH"/>
</dbReference>
<evidence type="ECO:0000256" key="6">
    <source>
        <dbReference type="HAMAP-Rule" id="MF_00978"/>
    </source>
</evidence>
<dbReference type="Pfam" id="PF08279">
    <property type="entry name" value="HTH_11"/>
    <property type="match status" value="1"/>
</dbReference>
<dbReference type="GO" id="GO:0005737">
    <property type="term" value="C:cytoplasm"/>
    <property type="evidence" value="ECO:0007669"/>
    <property type="project" value="TreeGrafter"/>
</dbReference>
<organism evidence="8 9">
    <name type="scientific">Paenibacillus pini JCM 16418</name>
    <dbReference type="NCBI Taxonomy" id="1236976"/>
    <lineage>
        <taxon>Bacteria</taxon>
        <taxon>Bacillati</taxon>
        <taxon>Bacillota</taxon>
        <taxon>Bacilli</taxon>
        <taxon>Bacillales</taxon>
        <taxon>Paenibacillaceae</taxon>
        <taxon>Paenibacillus</taxon>
    </lineage>
</organism>
<proteinExistence type="inferred from homology"/>
<keyword evidence="6" id="KW-0804">Transcription</keyword>
<dbReference type="RefSeq" id="WP_036650163.1">
    <property type="nucleotide sequence ID" value="NZ_BAVZ01000009.1"/>
</dbReference>
<dbReference type="SUPFAM" id="SSF50037">
    <property type="entry name" value="C-terminal domain of transcriptional repressors"/>
    <property type="match status" value="1"/>
</dbReference>
<dbReference type="GO" id="GO:0003677">
    <property type="term" value="F:DNA binding"/>
    <property type="evidence" value="ECO:0007669"/>
    <property type="project" value="UniProtKB-UniRule"/>
</dbReference>
<evidence type="ECO:0000313" key="8">
    <source>
        <dbReference type="EMBL" id="GAF09096.1"/>
    </source>
</evidence>
<keyword evidence="2 6" id="KW-0547">Nucleotide-binding</keyword>
<evidence type="ECO:0000256" key="1">
    <source>
        <dbReference type="ARBA" id="ARBA00022598"/>
    </source>
</evidence>
<dbReference type="PROSITE" id="PS51733">
    <property type="entry name" value="BPL_LPL_CATALYTIC"/>
    <property type="match status" value="1"/>
</dbReference>
<comment type="similarity">
    <text evidence="6">Belongs to the biotin--protein ligase family.</text>
</comment>
<name>W7YWS5_9BACL</name>
<dbReference type="InterPro" id="IPR004408">
    <property type="entry name" value="Biotin_CoA_COase_ligase"/>
</dbReference>
<keyword evidence="5 6" id="KW-0092">Biotin</keyword>
<dbReference type="PANTHER" id="PTHR12835:SF5">
    <property type="entry name" value="BIOTIN--PROTEIN LIGASE"/>
    <property type="match status" value="1"/>
</dbReference>
<reference evidence="8 9" key="1">
    <citation type="journal article" date="2014" name="Genome Announc.">
        <title>Draft Genome Sequence of Paenibacillus pini JCM 16418T, Isolated from the Rhizosphere of Pine Tree.</title>
        <authorList>
            <person name="Yuki M."/>
            <person name="Oshima K."/>
            <person name="Suda W."/>
            <person name="Oshida Y."/>
            <person name="Kitamura K."/>
            <person name="Iida Y."/>
            <person name="Hattori M."/>
            <person name="Ohkuma M."/>
        </authorList>
    </citation>
    <scope>NUCLEOTIDE SEQUENCE [LARGE SCALE GENOMIC DNA]</scope>
    <source>
        <strain evidence="8 9">JCM 16418</strain>
    </source>
</reference>
<comment type="function">
    <text evidence="6">Acts both as a biotin--[acetyl-CoA-carboxylase] ligase and a repressor.</text>
</comment>
<evidence type="ECO:0000256" key="5">
    <source>
        <dbReference type="ARBA" id="ARBA00023267"/>
    </source>
</evidence>
<keyword evidence="9" id="KW-1185">Reference proteome</keyword>
<feature type="binding site" evidence="6">
    <location>
        <position position="116"/>
    </location>
    <ligand>
        <name>biotin</name>
        <dbReference type="ChEBI" id="CHEBI:57586"/>
    </ligand>
</feature>
<gene>
    <name evidence="6" type="primary">birA</name>
    <name evidence="8" type="ORF">JCM16418_3214</name>
</gene>
<keyword evidence="3 6" id="KW-0067">ATP-binding</keyword>
<evidence type="ECO:0000256" key="2">
    <source>
        <dbReference type="ARBA" id="ARBA00022741"/>
    </source>
</evidence>
<accession>W7YWS5</accession>
<dbReference type="InterPro" id="IPR036388">
    <property type="entry name" value="WH-like_DNA-bd_sf"/>
</dbReference>
<dbReference type="InterPro" id="IPR003142">
    <property type="entry name" value="BPL_C"/>
</dbReference>
<dbReference type="eggNOG" id="COG0340">
    <property type="taxonomic scope" value="Bacteria"/>
</dbReference>
<keyword evidence="1 6" id="KW-0436">Ligase</keyword>
<dbReference type="InterPro" id="IPR008988">
    <property type="entry name" value="Transcriptional_repressor_C"/>
</dbReference>
<dbReference type="OrthoDB" id="9807064at2"/>
<dbReference type="eggNOG" id="COG1654">
    <property type="taxonomic scope" value="Bacteria"/>
</dbReference>
<dbReference type="InterPro" id="IPR004143">
    <property type="entry name" value="BPL_LPL_catalytic"/>
</dbReference>
<dbReference type="AlphaFoldDB" id="W7YWS5"/>
<dbReference type="PANTHER" id="PTHR12835">
    <property type="entry name" value="BIOTIN PROTEIN LIGASE"/>
    <property type="match status" value="1"/>
</dbReference>
<dbReference type="GO" id="GO:0005524">
    <property type="term" value="F:ATP binding"/>
    <property type="evidence" value="ECO:0007669"/>
    <property type="project" value="UniProtKB-UniRule"/>
</dbReference>
<dbReference type="InterPro" id="IPR013196">
    <property type="entry name" value="HTH_11"/>
</dbReference>
<evidence type="ECO:0000256" key="3">
    <source>
        <dbReference type="ARBA" id="ARBA00022840"/>
    </source>
</evidence>
<dbReference type="GO" id="GO:0009249">
    <property type="term" value="P:protein lipoylation"/>
    <property type="evidence" value="ECO:0007669"/>
    <property type="project" value="UniProtKB-ARBA"/>
</dbReference>
<dbReference type="GO" id="GO:0004077">
    <property type="term" value="F:biotin--[biotin carboxyl-carrier protein] ligase activity"/>
    <property type="evidence" value="ECO:0007669"/>
    <property type="project" value="UniProtKB-UniRule"/>
</dbReference>
<feature type="domain" description="BPL/LPL catalytic" evidence="7">
    <location>
        <begin position="69"/>
        <end position="260"/>
    </location>
</feature>
<keyword evidence="6" id="KW-0678">Repressor</keyword>
<sequence>MKKGETLLHIFSQHPETFVSGEEISRSLSISRTAVWKQINKLREAGYEFEAVPHKGYRMVSKPDAIQPVALIQALGTSMMGSRLKVLGSTTSTQDEARALAEDGAPEGTLVIAEEQTGGKGRLGRKWFSPAGKGVWMSLILRPNQPLQDTPQLTLLAGVAVCRAVRKMTGLDAGIKWPNDLLVDRRKICGILLESAAEEEHVRYCIVGIGISVNLDETDYPPELQGVATSLKIASGTTVDRTQLIAAVMVEFETLYELYCSQGFQPIASLWEALSVTLGESVTIKNIYGDEVHGVAAGISAAGALLVDMGDGRQVPVFSGDVELKR</sequence>
<dbReference type="InterPro" id="IPR030855">
    <property type="entry name" value="Bifunct_BirA"/>
</dbReference>